<evidence type="ECO:0000256" key="1">
    <source>
        <dbReference type="SAM" id="Phobius"/>
    </source>
</evidence>
<dbReference type="EMBL" id="QGGL01000005">
    <property type="protein sequence ID" value="PWK14411.1"/>
    <property type="molecule type" value="Genomic_DNA"/>
</dbReference>
<dbReference type="OrthoDB" id="1846546at2"/>
<dbReference type="InterPro" id="IPR025918">
    <property type="entry name" value="YIEGIA"/>
</dbReference>
<evidence type="ECO:0000313" key="3">
    <source>
        <dbReference type="Proteomes" id="UP000245634"/>
    </source>
</evidence>
<accession>A0A316DA90</accession>
<dbReference type="Pfam" id="PF14045">
    <property type="entry name" value="YIEGIA"/>
    <property type="match status" value="1"/>
</dbReference>
<dbReference type="AlphaFoldDB" id="A0A316DA90"/>
<keyword evidence="1" id="KW-0812">Transmembrane</keyword>
<sequence length="305" mass="33865">MAQDLLSAEYMTMIATGIIVGTGARISTIKEDTRQYPSYPNGVFINVVTGLIAATIGAVFPITLLTKNFVGVSFLMLAVQQFRDVRKTERESLNDLEKTEFTPRGSAYIDGIAKTFESRNYLALICSLLSVTVMLLVPGDHWLLEVPLGVVIPFIALYLLRRCTKGKKIGDFTDVKLAVIRFEGSMLYVDDIPVTNVGLPEAQELLLQEGIGVMISPRTVGGQVALANYGQRQTVIHEAARTFGLKRYLYMRRDFRQGRFCFAIVPIRRDEGALLELVAEVPLLESTRKSERLRNSEGLPPSKGD</sequence>
<reference evidence="2 3" key="1">
    <citation type="submission" date="2018-05" db="EMBL/GenBank/DDBJ databases">
        <title>Genomic Encyclopedia of Type Strains, Phase IV (KMG-IV): sequencing the most valuable type-strain genomes for metagenomic binning, comparative biology and taxonomic classification.</title>
        <authorList>
            <person name="Goeker M."/>
        </authorList>
    </citation>
    <scope>NUCLEOTIDE SEQUENCE [LARGE SCALE GENOMIC DNA]</scope>
    <source>
        <strain evidence="2 3">DSM 18773</strain>
    </source>
</reference>
<protein>
    <recommendedName>
        <fullName evidence="4">YIEGIA protein</fullName>
    </recommendedName>
</protein>
<evidence type="ECO:0000313" key="2">
    <source>
        <dbReference type="EMBL" id="PWK14411.1"/>
    </source>
</evidence>
<evidence type="ECO:0008006" key="4">
    <source>
        <dbReference type="Google" id="ProtNLM"/>
    </source>
</evidence>
<gene>
    <name evidence="2" type="ORF">C7459_105168</name>
</gene>
<comment type="caution">
    <text evidence="2">The sequence shown here is derived from an EMBL/GenBank/DDBJ whole genome shotgun (WGS) entry which is preliminary data.</text>
</comment>
<proteinExistence type="predicted"/>
<keyword evidence="3" id="KW-1185">Reference proteome</keyword>
<feature type="transmembrane region" description="Helical" evidence="1">
    <location>
        <begin position="143"/>
        <end position="160"/>
    </location>
</feature>
<keyword evidence="1" id="KW-0472">Membrane</keyword>
<keyword evidence="1" id="KW-1133">Transmembrane helix</keyword>
<dbReference type="Proteomes" id="UP000245634">
    <property type="component" value="Unassembled WGS sequence"/>
</dbReference>
<organism evidence="2 3">
    <name type="scientific">Tumebacillus permanentifrigoris</name>
    <dbReference type="NCBI Taxonomy" id="378543"/>
    <lineage>
        <taxon>Bacteria</taxon>
        <taxon>Bacillati</taxon>
        <taxon>Bacillota</taxon>
        <taxon>Bacilli</taxon>
        <taxon>Bacillales</taxon>
        <taxon>Alicyclobacillaceae</taxon>
        <taxon>Tumebacillus</taxon>
    </lineage>
</organism>
<name>A0A316DA90_9BACL</name>
<dbReference type="RefSeq" id="WP_109687890.1">
    <property type="nucleotide sequence ID" value="NZ_QGGL01000005.1"/>
</dbReference>
<feature type="transmembrane region" description="Helical" evidence="1">
    <location>
        <begin position="43"/>
        <end position="66"/>
    </location>
</feature>